<reference evidence="2" key="1">
    <citation type="submission" date="2022-07" db="EMBL/GenBank/DDBJ databases">
        <title>Phylogenomic reconstructions and comparative analyses of Kickxellomycotina fungi.</title>
        <authorList>
            <person name="Reynolds N.K."/>
            <person name="Stajich J.E."/>
            <person name="Barry K."/>
            <person name="Grigoriev I.V."/>
            <person name="Crous P."/>
            <person name="Smith M.E."/>
        </authorList>
    </citation>
    <scope>NUCLEOTIDE SEQUENCE</scope>
    <source>
        <strain evidence="2">NBRC 105413</strain>
    </source>
</reference>
<keyword evidence="3" id="KW-1185">Reference proteome</keyword>
<feature type="compositionally biased region" description="Low complexity" evidence="1">
    <location>
        <begin position="13"/>
        <end position="26"/>
    </location>
</feature>
<feature type="region of interest" description="Disordered" evidence="1">
    <location>
        <begin position="47"/>
        <end position="118"/>
    </location>
</feature>
<dbReference type="Proteomes" id="UP001145021">
    <property type="component" value="Unassembled WGS sequence"/>
</dbReference>
<evidence type="ECO:0000313" key="3">
    <source>
        <dbReference type="Proteomes" id="UP001145021"/>
    </source>
</evidence>
<protein>
    <submittedName>
        <fullName evidence="2">Uncharacterized protein</fullName>
    </submittedName>
</protein>
<gene>
    <name evidence="2" type="ORF">LPJ64_004964</name>
</gene>
<feature type="compositionally biased region" description="Basic residues" evidence="1">
    <location>
        <begin position="71"/>
        <end position="83"/>
    </location>
</feature>
<feature type="region of interest" description="Disordered" evidence="1">
    <location>
        <begin position="1"/>
        <end position="35"/>
    </location>
</feature>
<dbReference type="EMBL" id="JANBOH010000276">
    <property type="protein sequence ID" value="KAJ1643245.1"/>
    <property type="molecule type" value="Genomic_DNA"/>
</dbReference>
<accession>A0A9W7XGV9</accession>
<dbReference type="AlphaFoldDB" id="A0A9W7XGV9"/>
<evidence type="ECO:0000313" key="2">
    <source>
        <dbReference type="EMBL" id="KAJ1643245.1"/>
    </source>
</evidence>
<evidence type="ECO:0000256" key="1">
    <source>
        <dbReference type="SAM" id="MobiDB-lite"/>
    </source>
</evidence>
<proteinExistence type="predicted"/>
<organism evidence="2 3">
    <name type="scientific">Coemansia asiatica</name>
    <dbReference type="NCBI Taxonomy" id="1052880"/>
    <lineage>
        <taxon>Eukaryota</taxon>
        <taxon>Fungi</taxon>
        <taxon>Fungi incertae sedis</taxon>
        <taxon>Zoopagomycota</taxon>
        <taxon>Kickxellomycotina</taxon>
        <taxon>Kickxellomycetes</taxon>
        <taxon>Kickxellales</taxon>
        <taxon>Kickxellaceae</taxon>
        <taxon>Coemansia</taxon>
    </lineage>
</organism>
<sequence length="166" mass="17749">MEFSQRPSTYGLAAAPPAHYQHPPDAVDTYPGAPRRLPSLSELLVSQEPAAQQAAVAGHRSRDSASYSMHPHSHSHPHLRLHPQRTAQPFDPSAPHYASAAHHHNSAPSPVSSQSTLIDSFSPVHKGSAGLFAPPQASQLVLGMCEEDVFAAASILMSLRTCKLPC</sequence>
<name>A0A9W7XGV9_9FUNG</name>
<comment type="caution">
    <text evidence="2">The sequence shown here is derived from an EMBL/GenBank/DDBJ whole genome shotgun (WGS) entry which is preliminary data.</text>
</comment>
<feature type="compositionally biased region" description="Low complexity" evidence="1">
    <location>
        <begin position="93"/>
        <end position="113"/>
    </location>
</feature>